<dbReference type="Proteomes" id="UP000836402">
    <property type="component" value="Unassembled WGS sequence"/>
</dbReference>
<name>A0ABN7J438_9BASI</name>
<protein>
    <submittedName>
        <fullName evidence="2">Uncharacterized protein</fullName>
    </submittedName>
</protein>
<evidence type="ECO:0000313" key="2">
    <source>
        <dbReference type="EMBL" id="CAD6944151.1"/>
    </source>
</evidence>
<keyword evidence="3" id="KW-1185">Reference proteome</keyword>
<dbReference type="EMBL" id="CAJHJG010004764">
    <property type="protein sequence ID" value="CAD6944151.1"/>
    <property type="molecule type" value="Genomic_DNA"/>
</dbReference>
<gene>
    <name evidence="2" type="ORF">JKIAZH3_G8911</name>
</gene>
<sequence length="139" mass="15212">MRAPTSTSTALTTTTLAPSPRPCPSLNASKPHAEQVTHYCNLRTKVPVTDLSPSQVVRASVCYGRTRAMFSWKRYGIVKKHEDGTVERVNAFTPSDYLDLDLAPRGWTPWSKSLASKSVTTQHRNLCPTLNLTAATAAP</sequence>
<evidence type="ECO:0000256" key="1">
    <source>
        <dbReference type="SAM" id="MobiDB-lite"/>
    </source>
</evidence>
<evidence type="ECO:0000313" key="3">
    <source>
        <dbReference type="Proteomes" id="UP000836402"/>
    </source>
</evidence>
<comment type="caution">
    <text evidence="2">The sequence shown here is derived from an EMBL/GenBank/DDBJ whole genome shotgun (WGS) entry which is preliminary data.</text>
</comment>
<accession>A0ABN7J438</accession>
<organism evidence="2 3">
    <name type="scientific">Tilletia caries</name>
    <name type="common">wheat bunt fungus</name>
    <dbReference type="NCBI Taxonomy" id="13290"/>
    <lineage>
        <taxon>Eukaryota</taxon>
        <taxon>Fungi</taxon>
        <taxon>Dikarya</taxon>
        <taxon>Basidiomycota</taxon>
        <taxon>Ustilaginomycotina</taxon>
        <taxon>Exobasidiomycetes</taxon>
        <taxon>Tilletiales</taxon>
        <taxon>Tilletiaceae</taxon>
        <taxon>Tilletia</taxon>
    </lineage>
</organism>
<proteinExistence type="predicted"/>
<feature type="compositionally biased region" description="Low complexity" evidence="1">
    <location>
        <begin position="1"/>
        <end position="18"/>
    </location>
</feature>
<reference evidence="2" key="1">
    <citation type="submission" date="2020-10" db="EMBL/GenBank/DDBJ databases">
        <authorList>
            <person name="Sedaghatjoo S."/>
        </authorList>
    </citation>
    <scope>NUCLEOTIDE SEQUENCE</scope>
    <source>
        <strain evidence="2">AZH3</strain>
    </source>
</reference>
<feature type="region of interest" description="Disordered" evidence="1">
    <location>
        <begin position="1"/>
        <end position="23"/>
    </location>
</feature>